<dbReference type="NCBIfam" id="NF008748">
    <property type="entry name" value="PRK11783.1"/>
    <property type="match status" value="1"/>
</dbReference>
<dbReference type="GO" id="GO:0005737">
    <property type="term" value="C:cytoplasm"/>
    <property type="evidence" value="ECO:0007669"/>
    <property type="project" value="InterPro"/>
</dbReference>
<dbReference type="AlphaFoldDB" id="A0A451DJV5"/>
<evidence type="ECO:0000256" key="3">
    <source>
        <dbReference type="ARBA" id="ARBA00022603"/>
    </source>
</evidence>
<evidence type="ECO:0000259" key="7">
    <source>
        <dbReference type="Pfam" id="PF10672"/>
    </source>
</evidence>
<dbReference type="PANTHER" id="PTHR43042">
    <property type="entry name" value="SAM-DEPENDENT METHYLTRANSFERASE"/>
    <property type="match status" value="1"/>
</dbReference>
<accession>A0A451DJV5</accession>
<proteinExistence type="predicted"/>
<evidence type="ECO:0000313" key="9">
    <source>
        <dbReference type="Proteomes" id="UP000294462"/>
    </source>
</evidence>
<name>A0A451DJV5_9GAMM</name>
<dbReference type="InterPro" id="IPR029063">
    <property type="entry name" value="SAM-dependent_MTases_sf"/>
</dbReference>
<evidence type="ECO:0000256" key="4">
    <source>
        <dbReference type="ARBA" id="ARBA00022679"/>
    </source>
</evidence>
<keyword evidence="9" id="KW-1185">Reference proteome</keyword>
<evidence type="ECO:0000313" key="8">
    <source>
        <dbReference type="EMBL" id="VFP86970.1"/>
    </source>
</evidence>
<keyword evidence="5" id="KW-0949">S-adenosyl-L-methionine</keyword>
<keyword evidence="6" id="KW-0694">RNA-binding</keyword>
<dbReference type="GO" id="GO:0008990">
    <property type="term" value="F:rRNA (guanine-N2-)-methyltransferase activity"/>
    <property type="evidence" value="ECO:0007669"/>
    <property type="project" value="InterPro"/>
</dbReference>
<dbReference type="RefSeq" id="WP_072666264.1">
    <property type="nucleotide sequence ID" value="NZ_LR217725.1"/>
</dbReference>
<dbReference type="PANTHER" id="PTHR43042:SF3">
    <property type="entry name" value="RIBOSOMAL RNA LARGE SUBUNIT METHYLTRANSFERASE YWBD-RELATED"/>
    <property type="match status" value="1"/>
</dbReference>
<dbReference type="Pfam" id="PF10672">
    <property type="entry name" value="Methyltrans_SAM"/>
    <property type="match status" value="1"/>
</dbReference>
<sequence>MKINNRVYNIPLLDSITQELPYHRQQTNTQLQYIHGIQDYIQIHNQATDKKKYIFVNQYSIEYANRLRKNIRKLDKWARLQGIECYRIYDRDLPDYKVAVDRYADWIVIHDYESPITIHECTKLQRLLEIISTTLEILQQPANKVVLKTRKKQKGKTQQYQKIDTNGDFFAVTEFNAKLLVNLTDYIDTGLFLDHRITRKILGKLSREKDFLNLFGYTGSASVHAGLGGALSTTTVDMSRTYLSWAEQNMRLNGLSGNQHLLVKANCFHWIRSAKETFDIIFVNPPTFSNSKKMSRSFDIQRDYLELLWHLKSLLRIHGKIIFSNNKHGFKMNLSGLKEIGMRAVEITAKTQPKDFYHTRSIHKCWIITHANNANNANNANKNYRFS</sequence>
<dbReference type="EC" id="2.1.1.264" evidence="8"/>
<keyword evidence="4 8" id="KW-0808">Transferase</keyword>
<keyword evidence="2" id="KW-0698">rRNA processing</keyword>
<evidence type="ECO:0000256" key="2">
    <source>
        <dbReference type="ARBA" id="ARBA00022552"/>
    </source>
</evidence>
<keyword evidence="3 8" id="KW-0489">Methyltransferase</keyword>
<evidence type="ECO:0000256" key="5">
    <source>
        <dbReference type="ARBA" id="ARBA00022691"/>
    </source>
</evidence>
<protein>
    <submittedName>
        <fullName evidence="8">Ribosomal RNA large subunit methyltransferase K/L, partial</fullName>
        <ecNumber evidence="8">2.1.1.264</ecNumber>
    </submittedName>
</protein>
<dbReference type="InterPro" id="IPR019614">
    <property type="entry name" value="SAM-dep_methyl-trfase"/>
</dbReference>
<dbReference type="Gene3D" id="3.40.50.150">
    <property type="entry name" value="Vaccinia Virus protein VP39"/>
    <property type="match status" value="1"/>
</dbReference>
<gene>
    <name evidence="8" type="primary">rlmL</name>
    <name evidence="8" type="ORF">ERCIPSTX3056_367</name>
</gene>
<evidence type="ECO:0000256" key="6">
    <source>
        <dbReference type="ARBA" id="ARBA00022884"/>
    </source>
</evidence>
<dbReference type="EMBL" id="LR217725">
    <property type="protein sequence ID" value="VFP86970.1"/>
    <property type="molecule type" value="Genomic_DNA"/>
</dbReference>
<keyword evidence="1" id="KW-0963">Cytoplasm</keyword>
<reference evidence="8 9" key="1">
    <citation type="submission" date="2019-02" db="EMBL/GenBank/DDBJ databases">
        <authorList>
            <person name="Manzano-Marin A."/>
            <person name="Manzano-Marin A."/>
        </authorList>
    </citation>
    <scope>NUCLEOTIDE SEQUENCE [LARGE SCALE GENOMIC DNA]</scope>
    <source>
        <strain evidence="8 9">ErCipseudotaxifoliae</strain>
    </source>
</reference>
<dbReference type="SUPFAM" id="SSF53335">
    <property type="entry name" value="S-adenosyl-L-methionine-dependent methyltransferases"/>
    <property type="match status" value="1"/>
</dbReference>
<dbReference type="Gene3D" id="3.30.750.80">
    <property type="entry name" value="RNA methyltransferase domain (HRMD) like"/>
    <property type="match status" value="1"/>
</dbReference>
<dbReference type="Proteomes" id="UP000294462">
    <property type="component" value="Chromosome"/>
</dbReference>
<dbReference type="GO" id="GO:0003723">
    <property type="term" value="F:RNA binding"/>
    <property type="evidence" value="ECO:0007669"/>
    <property type="project" value="UniProtKB-KW"/>
</dbReference>
<feature type="domain" description="S-adenosylmethionine-dependent methyltransferase" evidence="7">
    <location>
        <begin position="118"/>
        <end position="324"/>
    </location>
</feature>
<evidence type="ECO:0000256" key="1">
    <source>
        <dbReference type="ARBA" id="ARBA00022490"/>
    </source>
</evidence>
<dbReference type="PIRSF" id="PIRSF037618">
    <property type="entry name" value="RNA_Mtase_bacteria_prd"/>
    <property type="match status" value="1"/>
</dbReference>
<dbReference type="CDD" id="cd02440">
    <property type="entry name" value="AdoMet_MTases"/>
    <property type="match status" value="1"/>
</dbReference>
<dbReference type="FunFam" id="3.40.50.150:FF:000039">
    <property type="entry name" value="Ribosomal RNA large subunit methyltransferase K/L"/>
    <property type="match status" value="1"/>
</dbReference>
<dbReference type="KEGG" id="ehd:ERCIPSTX3056_367"/>
<organism evidence="8 9">
    <name type="scientific">Candidatus Erwinia haradaeae</name>
    <dbReference type="NCBI Taxonomy" id="1922217"/>
    <lineage>
        <taxon>Bacteria</taxon>
        <taxon>Pseudomonadati</taxon>
        <taxon>Pseudomonadota</taxon>
        <taxon>Gammaproteobacteria</taxon>
        <taxon>Enterobacterales</taxon>
        <taxon>Erwiniaceae</taxon>
        <taxon>Erwinia</taxon>
    </lineage>
</organism>
<dbReference type="InterPro" id="IPR017244">
    <property type="entry name" value="23SrRNA_methyltr_KL"/>
</dbReference>